<dbReference type="PROSITE" id="PS51212">
    <property type="entry name" value="WSC"/>
    <property type="match status" value="1"/>
</dbReference>
<feature type="region of interest" description="Disordered" evidence="1">
    <location>
        <begin position="1039"/>
        <end position="1062"/>
    </location>
</feature>
<keyword evidence="2" id="KW-0732">Signal</keyword>
<feature type="compositionally biased region" description="Low complexity" evidence="1">
    <location>
        <begin position="840"/>
        <end position="864"/>
    </location>
</feature>
<feature type="region of interest" description="Disordered" evidence="1">
    <location>
        <begin position="597"/>
        <end position="640"/>
    </location>
</feature>
<evidence type="ECO:0000259" key="4">
    <source>
        <dbReference type="PROSITE" id="PS51212"/>
    </source>
</evidence>
<dbReference type="SMART" id="SM00473">
    <property type="entry name" value="PAN_AP"/>
    <property type="match status" value="4"/>
</dbReference>
<feature type="domain" description="Apple" evidence="3">
    <location>
        <begin position="258"/>
        <end position="341"/>
    </location>
</feature>
<feature type="compositionally biased region" description="Low complexity" evidence="1">
    <location>
        <begin position="597"/>
        <end position="629"/>
    </location>
</feature>
<reference evidence="6" key="1">
    <citation type="journal article" date="2016" name="Genome Biol. Evol.">
        <title>Comparative 'omics' of the Fusarium fujikuroi species complex highlights differences in genetic potential and metabolite synthesis.</title>
        <authorList>
            <person name="Niehaus E.-M."/>
            <person name="Muensterkoetter M."/>
            <person name="Proctor R.H."/>
            <person name="Brown D.W."/>
            <person name="Sharon A."/>
            <person name="Idan Y."/>
            <person name="Oren-Young L."/>
            <person name="Sieber C.M."/>
            <person name="Novak O."/>
            <person name="Pencik A."/>
            <person name="Tarkowska D."/>
            <person name="Hromadova K."/>
            <person name="Freeman S."/>
            <person name="Maymon M."/>
            <person name="Elazar M."/>
            <person name="Youssef S.A."/>
            <person name="El-Shabrawy E.S.M."/>
            <person name="Shalaby A.B.A."/>
            <person name="Houterman P."/>
            <person name="Brock N.L."/>
            <person name="Burkhardt I."/>
            <person name="Tsavkelova E.A."/>
            <person name="Dickschat J.S."/>
            <person name="Galuszka P."/>
            <person name="Gueldener U."/>
            <person name="Tudzynski B."/>
        </authorList>
    </citation>
    <scope>NUCLEOTIDE SEQUENCE [LARGE SCALE GENOMIC DNA]</scope>
    <source>
        <strain evidence="6">MRC7560</strain>
    </source>
</reference>
<dbReference type="InterPro" id="IPR002889">
    <property type="entry name" value="WSC_carb-bd"/>
</dbReference>
<name>A0A1L7TSY6_FUSMA</name>
<feature type="compositionally biased region" description="Polar residues" evidence="1">
    <location>
        <begin position="630"/>
        <end position="640"/>
    </location>
</feature>
<evidence type="ECO:0000256" key="1">
    <source>
        <dbReference type="SAM" id="MobiDB-lite"/>
    </source>
</evidence>
<evidence type="ECO:0000259" key="3">
    <source>
        <dbReference type="PROSITE" id="PS50948"/>
    </source>
</evidence>
<sequence length="1281" mass="131524">MRLQFGLLALWASTAMAGTCQSGTVEGPYTAQNVAFDVICGKGLTGTSYTTQASMMAGAIEECMVACAVDSSCIAIVWDNIGSCSLFSSYSAMYSDYTDIAIRQQPSTSTSVAPSTTSSAAVTSSAPPQCQAGTYTSSTDNVQFNTACGRYYVGTEISNSVAADLQGCMDMCASDSNCVAVSLSYSGNVCHLFSHTDYSTPDASWDLAVVSSRPSSTSSTSSADSTSSVDTTSAADSTSSGDSTSTASSATSSTPPACQDGTYSGTINQFTITCNASPNGYQTLSSLGTGYTLETCLQACDVDSQCDGAVFSEQSGYCIVYQGALSSTYSSVGADYIYKMPATSSSSSSSSVSSTTSISLTSSTTSSSPSSTTSSAPLTCAQLGSTYTGASNTVFEVTCGAILGGSPSSNTQVNSVEQCMDLCQIDPTCLGVSFFGSMNRCYSATVYVGSSAAPPYDVAIIPARLPSTSSTSSVDSTSTSAKSASLTTVGSSTETFTSPSSASTSTVSTSSTSTSFTSTSTTSISAISSSSTPISSSFTSPTSASSTSRSSDTSSSTTSSMATSSTFTSLTSAFMSSSATSSEVTSATATTFITTSLTTTTSTPSTPASISTTLLTSSEPNTSESTSWSASTLKPETPTSAELSVLSSIVTSTATLTIETSTVLTSARTENPSSETSANETTTMSLSSKGSEASSSRTSQTTTETESTVLSTQQPTSPVRSVSPSESSTSASLTISTTSTTPSTSPRNIQVLDGYDFVACLRSDEGFPTFTEVSTQANMTTEICVKLAAGSIYVGVYEETCYKADSLAGSEVVEDERCGLRCPGNPTLFCGGTTGGAAASSSSSPSSNSLSSSSPSSGASQASGTRALSSTSGSIAQISYTQSVPSSSISSRATAASLSIFESGSISSTPSPTKPGLIRTIHVTRDVTYTEIVIAETVTTVSYVTIDPSQPEVFITTCIPVTLQYTPCNCDHQEYPPVDMTTITSSCDACGYQGQDVLTMVVPVAACESDKPSGWIEGEAWNHGYPDYIEGHQTYAGNAAGVESQPQPTQGKQNGEGQDYENGSTDIEAAIEGSGGEVQNKQPTQVMQNGKGPDYKNRPFSTKAASQRPEDEAPNEKTANPLPTQGQQNTNRPGDENDQSSIAVETSAEHNAKNGPIVSASQPSNALNPPKPLPPHDQQLSSSDGLPIETSVVSSLGPDTPTSPSQLVPVHGHHPAVSTTFATEIEITKEAEASESTHSLNPLEHGEASSIPSIVSSSEGYRHHIMYWSMMVVIVGVVQLL</sequence>
<protein>
    <submittedName>
        <fullName evidence="5">Related to MUC1-Extracellular alpha-1,4-glucan glucosidase</fullName>
    </submittedName>
</protein>
<proteinExistence type="predicted"/>
<dbReference type="Pfam" id="PF01822">
    <property type="entry name" value="WSC"/>
    <property type="match status" value="1"/>
</dbReference>
<dbReference type="EMBL" id="FCQH01000009">
    <property type="protein sequence ID" value="CVK98775.1"/>
    <property type="molecule type" value="Genomic_DNA"/>
</dbReference>
<feature type="compositionally biased region" description="Polar residues" evidence="1">
    <location>
        <begin position="666"/>
        <end position="684"/>
    </location>
</feature>
<feature type="region of interest" description="Disordered" evidence="1">
    <location>
        <begin position="663"/>
        <end position="747"/>
    </location>
</feature>
<feature type="compositionally biased region" description="Polar residues" evidence="1">
    <location>
        <begin position="1117"/>
        <end position="1132"/>
    </location>
</feature>
<evidence type="ECO:0000256" key="2">
    <source>
        <dbReference type="SAM" id="SignalP"/>
    </source>
</evidence>
<dbReference type="RefSeq" id="XP_041685441.1">
    <property type="nucleotide sequence ID" value="XM_041835259.1"/>
</dbReference>
<feature type="domain" description="Apple" evidence="3">
    <location>
        <begin position="20"/>
        <end position="98"/>
    </location>
</feature>
<comment type="caution">
    <text evidence="5">The sequence shown here is derived from an EMBL/GenBank/DDBJ whole genome shotgun (WGS) entry which is preliminary data.</text>
</comment>
<gene>
    <name evidence="5" type="ORF">FMAN_08447</name>
</gene>
<dbReference type="InterPro" id="IPR003609">
    <property type="entry name" value="Pan_app"/>
</dbReference>
<evidence type="ECO:0000313" key="6">
    <source>
        <dbReference type="Proteomes" id="UP000184255"/>
    </source>
</evidence>
<feature type="domain" description="WSC" evidence="4">
    <location>
        <begin position="754"/>
        <end position="846"/>
    </location>
</feature>
<feature type="compositionally biased region" description="Low complexity" evidence="1">
    <location>
        <begin position="685"/>
        <end position="746"/>
    </location>
</feature>
<feature type="region of interest" description="Disordered" evidence="1">
    <location>
        <begin position="213"/>
        <end position="257"/>
    </location>
</feature>
<feature type="chain" id="PRO_5013381227" evidence="2">
    <location>
        <begin position="18"/>
        <end position="1281"/>
    </location>
</feature>
<organism evidence="5 6">
    <name type="scientific">Fusarium mangiferae</name>
    <name type="common">Mango malformation disease fungus</name>
    <dbReference type="NCBI Taxonomy" id="192010"/>
    <lineage>
        <taxon>Eukaryota</taxon>
        <taxon>Fungi</taxon>
        <taxon>Dikarya</taxon>
        <taxon>Ascomycota</taxon>
        <taxon>Pezizomycotina</taxon>
        <taxon>Sordariomycetes</taxon>
        <taxon>Hypocreomycetidae</taxon>
        <taxon>Hypocreales</taxon>
        <taxon>Nectriaceae</taxon>
        <taxon>Fusarium</taxon>
        <taxon>Fusarium fujikuroi species complex</taxon>
    </lineage>
</organism>
<feature type="signal peptide" evidence="2">
    <location>
        <begin position="1"/>
        <end position="17"/>
    </location>
</feature>
<dbReference type="Proteomes" id="UP000184255">
    <property type="component" value="Unassembled WGS sequence"/>
</dbReference>
<feature type="region of interest" description="Disordered" evidence="1">
    <location>
        <begin position="840"/>
        <end position="866"/>
    </location>
</feature>
<accession>A0A1L7TSY6</accession>
<dbReference type="VEuPathDB" id="FungiDB:FMAN_08447"/>
<evidence type="ECO:0000313" key="5">
    <source>
        <dbReference type="EMBL" id="CVK98775.1"/>
    </source>
</evidence>
<dbReference type="SMART" id="SM00321">
    <property type="entry name" value="WSC"/>
    <property type="match status" value="1"/>
</dbReference>
<feature type="region of interest" description="Disordered" evidence="1">
    <location>
        <begin position="491"/>
        <end position="562"/>
    </location>
</feature>
<feature type="region of interest" description="Disordered" evidence="1">
    <location>
        <begin position="1074"/>
        <end position="1212"/>
    </location>
</feature>
<dbReference type="Pfam" id="PF14295">
    <property type="entry name" value="PAN_4"/>
    <property type="match status" value="2"/>
</dbReference>
<feature type="domain" description="Apple" evidence="3">
    <location>
        <begin position="130"/>
        <end position="212"/>
    </location>
</feature>
<feature type="compositionally biased region" description="Polar residues" evidence="1">
    <location>
        <begin position="1077"/>
        <end position="1088"/>
    </location>
</feature>
<dbReference type="Pfam" id="PF00024">
    <property type="entry name" value="PAN_1"/>
    <property type="match status" value="2"/>
</dbReference>
<feature type="compositionally biased region" description="Polar residues" evidence="1">
    <location>
        <begin position="1044"/>
        <end position="1062"/>
    </location>
</feature>
<dbReference type="GeneID" id="65087707"/>
<dbReference type="PROSITE" id="PS50948">
    <property type="entry name" value="PAN"/>
    <property type="match status" value="3"/>
</dbReference>
<keyword evidence="6" id="KW-1185">Reference proteome</keyword>